<dbReference type="KEGG" id="tva:4770282"/>
<dbReference type="Pfam" id="PF13637">
    <property type="entry name" value="Ank_4"/>
    <property type="match status" value="1"/>
</dbReference>
<evidence type="ECO:0000313" key="4">
    <source>
        <dbReference type="Proteomes" id="UP000001542"/>
    </source>
</evidence>
<dbReference type="OrthoDB" id="1601181at2759"/>
<dbReference type="Pfam" id="PF11929">
    <property type="entry name" value="DUF3447"/>
    <property type="match status" value="1"/>
</dbReference>
<dbReference type="InterPro" id="IPR036770">
    <property type="entry name" value="Ankyrin_rpt-contain_sf"/>
</dbReference>
<dbReference type="eggNOG" id="KOG4177">
    <property type="taxonomic scope" value="Eukaryota"/>
</dbReference>
<keyword evidence="4" id="KW-1185">Reference proteome</keyword>
<feature type="repeat" description="ANK" evidence="1">
    <location>
        <begin position="235"/>
        <end position="269"/>
    </location>
</feature>
<keyword evidence="1" id="KW-0040">ANK repeat</keyword>
<gene>
    <name evidence="3" type="ORF">TVAG_161260</name>
</gene>
<sequence length="437" mass="49673">MFTEREGFDKDIMLKSDFYPCQEDKSLSLLELCCYHGAVNCFKFLRAEFNSKITETCLELSFLGENPDIMSECLKYIEPTASCMIMAIVSHNIDFVTFLLNEYNISIDDKLFLHYCCMHQNLQAFLVYLHHTKSINICFVYSPSFNIPALCAHFLSYGIDVNKGEDQKGRTALHIAAKYNCKETTKFLISNGADVDAQDCNKHITPLHLAPKYDHHQIADILINNGADINIYDYFRRTALHYTAINDNNSLKTAKILISHGINLNFRDGNGYTAVIYAVINNHFELADLLLSSGASTDRFPHWDTILHFAASTKSTIFTKLLIEKDSYVDKRNRDGDTPLHITAMNDSRKNAEILISSGAKVNIKNKKGQTPLHLAIKYSSREFIKLLLTHGADINKKDKNGETALDYALKDHNHDIIELLNSHTTILKKFIIHNYA</sequence>
<accession>A2E4Y1</accession>
<dbReference type="PROSITE" id="PS50088">
    <property type="entry name" value="ANK_REPEAT"/>
    <property type="match status" value="6"/>
</dbReference>
<dbReference type="InParanoid" id="A2E4Y1"/>
<feature type="repeat" description="ANK" evidence="1">
    <location>
        <begin position="335"/>
        <end position="367"/>
    </location>
</feature>
<dbReference type="RefSeq" id="XP_001324543.1">
    <property type="nucleotide sequence ID" value="XM_001324508.1"/>
</dbReference>
<dbReference type="PANTHER" id="PTHR24182:SF13">
    <property type="entry name" value="LD18443P"/>
    <property type="match status" value="1"/>
</dbReference>
<dbReference type="SUPFAM" id="SSF48403">
    <property type="entry name" value="Ankyrin repeat"/>
    <property type="match status" value="1"/>
</dbReference>
<dbReference type="VEuPathDB" id="TrichDB:TVAGG3_0228580"/>
<feature type="repeat" description="ANK" evidence="1">
    <location>
        <begin position="202"/>
        <end position="234"/>
    </location>
</feature>
<protein>
    <submittedName>
        <fullName evidence="3">Ankyrin repeat protein, putative</fullName>
    </submittedName>
</protein>
<dbReference type="InterPro" id="IPR020683">
    <property type="entry name" value="DUF3447"/>
</dbReference>
<dbReference type="Pfam" id="PF12796">
    <property type="entry name" value="Ank_2"/>
    <property type="match status" value="2"/>
</dbReference>
<proteinExistence type="predicted"/>
<reference evidence="3" key="2">
    <citation type="journal article" date="2007" name="Science">
        <title>Draft genome sequence of the sexually transmitted pathogen Trichomonas vaginalis.</title>
        <authorList>
            <person name="Carlton J.M."/>
            <person name="Hirt R.P."/>
            <person name="Silva J.C."/>
            <person name="Delcher A.L."/>
            <person name="Schatz M."/>
            <person name="Zhao Q."/>
            <person name="Wortman J.R."/>
            <person name="Bidwell S.L."/>
            <person name="Alsmark U.C.M."/>
            <person name="Besteiro S."/>
            <person name="Sicheritz-Ponten T."/>
            <person name="Noel C.J."/>
            <person name="Dacks J.B."/>
            <person name="Foster P.G."/>
            <person name="Simillion C."/>
            <person name="Van de Peer Y."/>
            <person name="Miranda-Saavedra D."/>
            <person name="Barton G.J."/>
            <person name="Westrop G.D."/>
            <person name="Mueller S."/>
            <person name="Dessi D."/>
            <person name="Fiori P.L."/>
            <person name="Ren Q."/>
            <person name="Paulsen I."/>
            <person name="Zhang H."/>
            <person name="Bastida-Corcuera F.D."/>
            <person name="Simoes-Barbosa A."/>
            <person name="Brown M.T."/>
            <person name="Hayes R.D."/>
            <person name="Mukherjee M."/>
            <person name="Okumura C.Y."/>
            <person name="Schneider R."/>
            <person name="Smith A.J."/>
            <person name="Vanacova S."/>
            <person name="Villalvazo M."/>
            <person name="Haas B.J."/>
            <person name="Pertea M."/>
            <person name="Feldblyum T.V."/>
            <person name="Utterback T.R."/>
            <person name="Shu C.L."/>
            <person name="Osoegawa K."/>
            <person name="de Jong P.J."/>
            <person name="Hrdy I."/>
            <person name="Horvathova L."/>
            <person name="Zubacova Z."/>
            <person name="Dolezal P."/>
            <person name="Malik S.B."/>
            <person name="Logsdon J.M. Jr."/>
            <person name="Henze K."/>
            <person name="Gupta A."/>
            <person name="Wang C.C."/>
            <person name="Dunne R.L."/>
            <person name="Upcroft J.A."/>
            <person name="Upcroft P."/>
            <person name="White O."/>
            <person name="Salzberg S.L."/>
            <person name="Tang P."/>
            <person name="Chiu C.-H."/>
            <person name="Lee Y.-S."/>
            <person name="Embley T.M."/>
            <person name="Coombs G.H."/>
            <person name="Mottram J.C."/>
            <person name="Tachezy J."/>
            <person name="Fraser-Liggett C.M."/>
            <person name="Johnson P.J."/>
        </authorList>
    </citation>
    <scope>NUCLEOTIDE SEQUENCE [LARGE SCALE GENOMIC DNA]</scope>
    <source>
        <strain evidence="3">G3</strain>
    </source>
</reference>
<dbReference type="STRING" id="5722.A2E4Y1"/>
<name>A2E4Y1_TRIV3</name>
<dbReference type="PANTHER" id="PTHR24182">
    <property type="entry name" value="ANKYRIN REPEAT AND SOCS BOX CONTAINING 4"/>
    <property type="match status" value="1"/>
</dbReference>
<dbReference type="SMR" id="A2E4Y1"/>
<evidence type="ECO:0000256" key="1">
    <source>
        <dbReference type="PROSITE-ProRule" id="PRU00023"/>
    </source>
</evidence>
<reference evidence="3" key="1">
    <citation type="submission" date="2006-10" db="EMBL/GenBank/DDBJ databases">
        <authorList>
            <person name="Amadeo P."/>
            <person name="Zhao Q."/>
            <person name="Wortman J."/>
            <person name="Fraser-Liggett C."/>
            <person name="Carlton J."/>
        </authorList>
    </citation>
    <scope>NUCLEOTIDE SEQUENCE</scope>
    <source>
        <strain evidence="3">G3</strain>
    </source>
</reference>
<dbReference type="PRINTS" id="PR01415">
    <property type="entry name" value="ANKYRIN"/>
</dbReference>
<organism evidence="3 4">
    <name type="scientific">Trichomonas vaginalis (strain ATCC PRA-98 / G3)</name>
    <dbReference type="NCBI Taxonomy" id="412133"/>
    <lineage>
        <taxon>Eukaryota</taxon>
        <taxon>Metamonada</taxon>
        <taxon>Parabasalia</taxon>
        <taxon>Trichomonadida</taxon>
        <taxon>Trichomonadidae</taxon>
        <taxon>Trichomonas</taxon>
    </lineage>
</organism>
<evidence type="ECO:0000259" key="2">
    <source>
        <dbReference type="Pfam" id="PF11929"/>
    </source>
</evidence>
<dbReference type="SMART" id="SM00248">
    <property type="entry name" value="ANK"/>
    <property type="match status" value="10"/>
</dbReference>
<feature type="domain" description="DUF3447" evidence="2">
    <location>
        <begin position="49"/>
        <end position="128"/>
    </location>
</feature>
<dbReference type="EMBL" id="DS113304">
    <property type="protein sequence ID" value="EAY12320.1"/>
    <property type="molecule type" value="Genomic_DNA"/>
</dbReference>
<dbReference type="Proteomes" id="UP000001542">
    <property type="component" value="Unassembled WGS sequence"/>
</dbReference>
<dbReference type="Gene3D" id="1.25.40.20">
    <property type="entry name" value="Ankyrin repeat-containing domain"/>
    <property type="match status" value="2"/>
</dbReference>
<feature type="repeat" description="ANK" evidence="1">
    <location>
        <begin position="270"/>
        <end position="302"/>
    </location>
</feature>
<dbReference type="VEuPathDB" id="TrichDB:TVAG_161260"/>
<evidence type="ECO:0000313" key="3">
    <source>
        <dbReference type="EMBL" id="EAY12320.1"/>
    </source>
</evidence>
<dbReference type="PROSITE" id="PS50297">
    <property type="entry name" value="ANK_REP_REGION"/>
    <property type="match status" value="5"/>
</dbReference>
<feature type="repeat" description="ANK" evidence="1">
    <location>
        <begin position="368"/>
        <end position="400"/>
    </location>
</feature>
<dbReference type="AlphaFoldDB" id="A2E4Y1"/>
<feature type="repeat" description="ANK" evidence="1">
    <location>
        <begin position="168"/>
        <end position="200"/>
    </location>
</feature>
<dbReference type="InterPro" id="IPR002110">
    <property type="entry name" value="Ankyrin_rpt"/>
</dbReference>